<evidence type="ECO:0008006" key="4">
    <source>
        <dbReference type="Google" id="ProtNLM"/>
    </source>
</evidence>
<feature type="chain" id="PRO_5016275472" description="T9SS C-terminal target domain-containing protein" evidence="1">
    <location>
        <begin position="27"/>
        <end position="450"/>
    </location>
</feature>
<dbReference type="AlphaFoldDB" id="A0A327WZE1"/>
<dbReference type="PANTHER" id="PTHR41339">
    <property type="entry name" value="LIPL48"/>
    <property type="match status" value="1"/>
</dbReference>
<protein>
    <recommendedName>
        <fullName evidence="4">T9SS C-terminal target domain-containing protein</fullName>
    </recommendedName>
</protein>
<evidence type="ECO:0000256" key="1">
    <source>
        <dbReference type="SAM" id="SignalP"/>
    </source>
</evidence>
<dbReference type="PROSITE" id="PS51257">
    <property type="entry name" value="PROKAR_LIPOPROTEIN"/>
    <property type="match status" value="1"/>
</dbReference>
<name>A0A327WZE1_LARAB</name>
<dbReference type="Proteomes" id="UP000248790">
    <property type="component" value="Unassembled WGS sequence"/>
</dbReference>
<comment type="caution">
    <text evidence="2">The sequence shown here is derived from an EMBL/GenBank/DDBJ whole genome shotgun (WGS) entry which is preliminary data.</text>
</comment>
<accession>A0A327WZE1</accession>
<dbReference type="EMBL" id="QLMC01000003">
    <property type="protein sequence ID" value="RAJ98096.1"/>
    <property type="molecule type" value="Genomic_DNA"/>
</dbReference>
<dbReference type="PANTHER" id="PTHR41339:SF1">
    <property type="entry name" value="SECRETED PROTEIN"/>
    <property type="match status" value="1"/>
</dbReference>
<keyword evidence="3" id="KW-1185">Reference proteome</keyword>
<dbReference type="OrthoDB" id="1521716at2"/>
<evidence type="ECO:0000313" key="2">
    <source>
        <dbReference type="EMBL" id="RAJ98096.1"/>
    </source>
</evidence>
<keyword evidence="1" id="KW-0732">Signal</keyword>
<feature type="signal peptide" evidence="1">
    <location>
        <begin position="1"/>
        <end position="26"/>
    </location>
</feature>
<evidence type="ECO:0000313" key="3">
    <source>
        <dbReference type="Proteomes" id="UP000248790"/>
    </source>
</evidence>
<gene>
    <name evidence="2" type="ORF">LX87_03004</name>
</gene>
<reference evidence="2 3" key="1">
    <citation type="submission" date="2018-06" db="EMBL/GenBank/DDBJ databases">
        <title>Genomic Encyclopedia of Archaeal and Bacterial Type Strains, Phase II (KMG-II): from individual species to whole genera.</title>
        <authorList>
            <person name="Goeker M."/>
        </authorList>
    </citation>
    <scope>NUCLEOTIDE SEQUENCE [LARGE SCALE GENOMIC DNA]</scope>
    <source>
        <strain evidence="2 3">DSM 21851</strain>
    </source>
</reference>
<organism evidence="2 3">
    <name type="scientific">Larkinella arboricola</name>
    <dbReference type="NCBI Taxonomy" id="643671"/>
    <lineage>
        <taxon>Bacteria</taxon>
        <taxon>Pseudomonadati</taxon>
        <taxon>Bacteroidota</taxon>
        <taxon>Cytophagia</taxon>
        <taxon>Cytophagales</taxon>
        <taxon>Spirosomataceae</taxon>
        <taxon>Larkinella</taxon>
    </lineage>
</organism>
<sequence length="450" mass="47809">MKKLTTWMLALLMCVVTLGMMVSCNNGDDDDDDLGPEPVPGQVTEVSGNITQNTTWTASNQYLLKGFVYVQPGVTLTIQPGTVIKGDQASRGSLFILPGAKIMADGTKEKPIVFTSNKPAGQRRAGDWGGLVIMGKAPANKKDFKIEGEEVSVVPGGTTGDAADNSGVIRYVRIEFAGIAFQTDKEINGLTLAGVGNGTVIDYVQVSYSGDDAIEWFGGTVNAKHLVAYRTLDDDFDTDYGFSGTVQYGLILRDPAVADQCTCSDSNGFESDNDGTGSQDAPQTSARFANISLFIAPGAVNSKYRSAFRIRRNSAISVYNSVVAGAYPKGGLELEGADTQNNFINGKSDYRGLTIVNAKSIVTGDSVRLKAADRKNTFGAVETDLKLAANFNSLTGRPGMLPQTGSPLLNGGVTLPTGLEANTVIGAFGTTDWTETWTNFDPQNTDYTLN</sequence>
<proteinExistence type="predicted"/>
<dbReference type="RefSeq" id="WP_111629031.1">
    <property type="nucleotide sequence ID" value="NZ_QLMC01000003.1"/>
</dbReference>